<feature type="compositionally biased region" description="Basic and acidic residues" evidence="2">
    <location>
        <begin position="171"/>
        <end position="180"/>
    </location>
</feature>
<reference evidence="3" key="1">
    <citation type="journal article" date="2020" name="Fungal Divers.">
        <title>Resolving the Mortierellaceae phylogeny through synthesis of multi-gene phylogenetics and phylogenomics.</title>
        <authorList>
            <person name="Vandepol N."/>
            <person name="Liber J."/>
            <person name="Desiro A."/>
            <person name="Na H."/>
            <person name="Kennedy M."/>
            <person name="Barry K."/>
            <person name="Grigoriev I.V."/>
            <person name="Miller A.N."/>
            <person name="O'Donnell K."/>
            <person name="Stajich J.E."/>
            <person name="Bonito G."/>
        </authorList>
    </citation>
    <scope>NUCLEOTIDE SEQUENCE</scope>
    <source>
        <strain evidence="3">NRRL 28262</strain>
    </source>
</reference>
<feature type="coiled-coil region" evidence="1">
    <location>
        <begin position="461"/>
        <end position="488"/>
    </location>
</feature>
<feature type="compositionally biased region" description="Basic residues" evidence="2">
    <location>
        <begin position="159"/>
        <end position="170"/>
    </location>
</feature>
<feature type="compositionally biased region" description="Polar residues" evidence="2">
    <location>
        <begin position="1"/>
        <end position="12"/>
    </location>
</feature>
<name>A0AAD4D769_9FUNG</name>
<dbReference type="AlphaFoldDB" id="A0AAD4D769"/>
<evidence type="ECO:0000313" key="4">
    <source>
        <dbReference type="Proteomes" id="UP001194580"/>
    </source>
</evidence>
<feature type="region of interest" description="Disordered" evidence="2">
    <location>
        <begin position="1"/>
        <end position="25"/>
    </location>
</feature>
<comment type="caution">
    <text evidence="3">The sequence shown here is derived from an EMBL/GenBank/DDBJ whole genome shotgun (WGS) entry which is preliminary data.</text>
</comment>
<feature type="region of interest" description="Disordered" evidence="2">
    <location>
        <begin position="46"/>
        <end position="119"/>
    </location>
</feature>
<feature type="region of interest" description="Disordered" evidence="2">
    <location>
        <begin position="144"/>
        <end position="184"/>
    </location>
</feature>
<evidence type="ECO:0000313" key="3">
    <source>
        <dbReference type="EMBL" id="KAG0267619.1"/>
    </source>
</evidence>
<keyword evidence="4" id="KW-1185">Reference proteome</keyword>
<protein>
    <submittedName>
        <fullName evidence="3">Uncharacterized protein</fullName>
    </submittedName>
</protein>
<proteinExistence type="predicted"/>
<sequence length="523" mass="58432">MANLLFQNGKATSSSSASASSSSSSANPFQALAHFYEQELSDLHVDCRLQQQEQAEPRPKSSSHLFPSSSVPTASDTWPSASPQDEFRIFSQRPSATPKWDPHASSHLHSTSIERGQRQADVDEYLKHRQDYYAREARIRSQDRHDGLGPIIDFSVPRSHGHSDRHHHHPHTDSSLESRGSRGTSQLEQVWMDLGPESVPAQLNDHTSTDSTLFQDMESAWSRYSEGTTSWKASTTASGSLQAVFPRLGASNFRQAAASLHSSWPMAPWAIEAEAALMEVETIHHQHPGTVNHTSNVYQTPAIHLQTTAPESQYPSWVQEFSHDDSIVNTGTSNFSASAGKDQEQTRKDIHGTRRISTVMTCGFILEAKNHQDTTDPFLGPDATNYKMMDILSQQDIQSTQTTIISDTLALEQQSTSHPTTTYDSILNQPFPLPRLRDLDENPKEQPGQVFNDDLFEGDMLQAWMDTLAQEKQEANEQVQEQEQVTVEMTGGHLVKQEVADQVVLEVALRRLNVLMRQLGRTQ</sequence>
<gene>
    <name evidence="3" type="ORF">BGZ95_002814</name>
</gene>
<evidence type="ECO:0000256" key="2">
    <source>
        <dbReference type="SAM" id="MobiDB-lite"/>
    </source>
</evidence>
<accession>A0AAD4D769</accession>
<keyword evidence="1" id="KW-0175">Coiled coil</keyword>
<feature type="compositionally biased region" description="Polar residues" evidence="2">
    <location>
        <begin position="71"/>
        <end position="83"/>
    </location>
</feature>
<evidence type="ECO:0000256" key="1">
    <source>
        <dbReference type="SAM" id="Coils"/>
    </source>
</evidence>
<dbReference type="EMBL" id="JAAAIL010001612">
    <property type="protein sequence ID" value="KAG0267619.1"/>
    <property type="molecule type" value="Genomic_DNA"/>
</dbReference>
<feature type="non-terminal residue" evidence="3">
    <location>
        <position position="523"/>
    </location>
</feature>
<organism evidence="3 4">
    <name type="scientific">Linnemannia exigua</name>
    <dbReference type="NCBI Taxonomy" id="604196"/>
    <lineage>
        <taxon>Eukaryota</taxon>
        <taxon>Fungi</taxon>
        <taxon>Fungi incertae sedis</taxon>
        <taxon>Mucoromycota</taxon>
        <taxon>Mortierellomycotina</taxon>
        <taxon>Mortierellomycetes</taxon>
        <taxon>Mortierellales</taxon>
        <taxon>Mortierellaceae</taxon>
        <taxon>Linnemannia</taxon>
    </lineage>
</organism>
<feature type="compositionally biased region" description="Low complexity" evidence="2">
    <location>
        <begin position="13"/>
        <end position="25"/>
    </location>
</feature>
<dbReference type="Proteomes" id="UP001194580">
    <property type="component" value="Unassembled WGS sequence"/>
</dbReference>